<dbReference type="GO" id="GO:0006729">
    <property type="term" value="P:tetrahydrobiopterin biosynthetic process"/>
    <property type="evidence" value="ECO:0007669"/>
    <property type="project" value="InterPro"/>
</dbReference>
<dbReference type="PANTHER" id="PTHR12599:SF0">
    <property type="entry name" value="PTERIN-4-ALPHA-CARBINOLAMINE DEHYDRATASE"/>
    <property type="match status" value="1"/>
</dbReference>
<dbReference type="EMBL" id="JAANYQ010000001">
    <property type="protein sequence ID" value="KAF4126812.1"/>
    <property type="molecule type" value="Genomic_DNA"/>
</dbReference>
<reference evidence="6" key="1">
    <citation type="submission" date="2020-03" db="EMBL/GenBank/DDBJ databases">
        <title>Site-based positive gene gene selection in Geosmithia morbida across the United States reveals a broad range of putative effectors and factors for local host and environmental adapation.</title>
        <authorList>
            <person name="Onufrak A."/>
            <person name="Murdoch R.W."/>
            <person name="Gazis R."/>
            <person name="Huff M."/>
            <person name="Staton M."/>
            <person name="Klingeman W."/>
            <person name="Hadziabdic D."/>
        </authorList>
    </citation>
    <scope>NUCLEOTIDE SEQUENCE</scope>
    <source>
        <strain evidence="6">1262</strain>
    </source>
</reference>
<dbReference type="Pfam" id="PF01329">
    <property type="entry name" value="Pterin_4a"/>
    <property type="match status" value="1"/>
</dbReference>
<dbReference type="RefSeq" id="XP_035325464.1">
    <property type="nucleotide sequence ID" value="XM_035462534.1"/>
</dbReference>
<dbReference type="EC" id="4.2.1.96" evidence="3"/>
<gene>
    <name evidence="6" type="ORF">GMORB2_0549</name>
</gene>
<name>A0A9P5D550_9HYPO</name>
<comment type="caution">
    <text evidence="6">The sequence shown here is derived from an EMBL/GenBank/DDBJ whole genome shotgun (WGS) entry which is preliminary data.</text>
</comment>
<comment type="similarity">
    <text evidence="2">Belongs to the pterin-4-alpha-carbinolamine dehydratase family.</text>
</comment>
<dbReference type="GeneID" id="55966779"/>
<dbReference type="GO" id="GO:0008124">
    <property type="term" value="F:4-alpha-hydroxytetrahydrobiopterin dehydratase activity"/>
    <property type="evidence" value="ECO:0007669"/>
    <property type="project" value="UniProtKB-EC"/>
</dbReference>
<keyword evidence="7" id="KW-1185">Reference proteome</keyword>
<evidence type="ECO:0000256" key="1">
    <source>
        <dbReference type="ARBA" id="ARBA00001554"/>
    </source>
</evidence>
<dbReference type="InterPro" id="IPR036428">
    <property type="entry name" value="PCD_sf"/>
</dbReference>
<dbReference type="Proteomes" id="UP000749293">
    <property type="component" value="Unassembled WGS sequence"/>
</dbReference>
<accession>A0A9P5D550</accession>
<dbReference type="PANTHER" id="PTHR12599">
    <property type="entry name" value="PTERIN-4-ALPHA-CARBINOLAMINE DEHYDRATASE"/>
    <property type="match status" value="1"/>
</dbReference>
<comment type="catalytic activity">
    <reaction evidence="1">
        <text>(4aS,6R)-4a-hydroxy-L-erythro-5,6,7,8-tetrahydrobiopterin = (6R)-L-erythro-6,7-dihydrobiopterin + H2O</text>
        <dbReference type="Rhea" id="RHEA:11920"/>
        <dbReference type="ChEBI" id="CHEBI:15377"/>
        <dbReference type="ChEBI" id="CHEBI:15642"/>
        <dbReference type="ChEBI" id="CHEBI:43120"/>
        <dbReference type="EC" id="4.2.1.96"/>
    </reaction>
</comment>
<dbReference type="SUPFAM" id="SSF55248">
    <property type="entry name" value="PCD-like"/>
    <property type="match status" value="1"/>
</dbReference>
<evidence type="ECO:0000256" key="4">
    <source>
        <dbReference type="ARBA" id="ARBA00023239"/>
    </source>
</evidence>
<protein>
    <recommendedName>
        <fullName evidence="3">4a-hydroxytetrahydrobiopterin dehydratase</fullName>
        <ecNumber evidence="3">4.2.1.96</ecNumber>
    </recommendedName>
    <alternativeName>
        <fullName evidence="5">4-alpha-hydroxy-tetrahydropterin dehydratase</fullName>
    </alternativeName>
</protein>
<evidence type="ECO:0000256" key="5">
    <source>
        <dbReference type="ARBA" id="ARBA00030497"/>
    </source>
</evidence>
<dbReference type="CDD" id="cd00488">
    <property type="entry name" value="PCD_DCoH"/>
    <property type="match status" value="1"/>
</dbReference>
<keyword evidence="4" id="KW-0456">Lyase</keyword>
<proteinExistence type="inferred from homology"/>
<evidence type="ECO:0000313" key="7">
    <source>
        <dbReference type="Proteomes" id="UP000749293"/>
    </source>
</evidence>
<evidence type="ECO:0000313" key="6">
    <source>
        <dbReference type="EMBL" id="KAF4126812.1"/>
    </source>
</evidence>
<sequence length="164" mass="17455">MLRLFKSSQLHSVPSLSPTSAAAAAAAAATATSRIAITPLARAMSSSTQKPRFSEGTEEASASSSLDSLLSGHWTLTNEGEALERSFKFKTFAKTWVYNTAFIRWTTHHPKGLSTKDLELAAACDSIARDFGELEPEPVSCEVRSVADRATTSAGDCCIPKKSG</sequence>
<evidence type="ECO:0000256" key="3">
    <source>
        <dbReference type="ARBA" id="ARBA00013252"/>
    </source>
</evidence>
<dbReference type="AlphaFoldDB" id="A0A9P5D550"/>
<organism evidence="6 7">
    <name type="scientific">Geosmithia morbida</name>
    <dbReference type="NCBI Taxonomy" id="1094350"/>
    <lineage>
        <taxon>Eukaryota</taxon>
        <taxon>Fungi</taxon>
        <taxon>Dikarya</taxon>
        <taxon>Ascomycota</taxon>
        <taxon>Pezizomycotina</taxon>
        <taxon>Sordariomycetes</taxon>
        <taxon>Hypocreomycetidae</taxon>
        <taxon>Hypocreales</taxon>
        <taxon>Bionectriaceae</taxon>
        <taxon>Geosmithia</taxon>
    </lineage>
</organism>
<evidence type="ECO:0000256" key="2">
    <source>
        <dbReference type="ARBA" id="ARBA00006472"/>
    </source>
</evidence>
<dbReference type="InterPro" id="IPR001533">
    <property type="entry name" value="Pterin_deHydtase"/>
</dbReference>
<dbReference type="Gene3D" id="3.30.1360.20">
    <property type="entry name" value="Transcriptional coactivator/pterin dehydratase"/>
    <property type="match status" value="2"/>
</dbReference>
<dbReference type="OrthoDB" id="277398at2759"/>